<reference evidence="2 3" key="1">
    <citation type="submission" date="2016-02" db="EMBL/GenBank/DDBJ databases">
        <title>Genome sequence of Clostridium thermobutyricum DSM 4928.</title>
        <authorList>
            <person name="Poehlein A."/>
            <person name="Daniel R."/>
        </authorList>
    </citation>
    <scope>NUCLEOTIDE SEQUENCE [LARGE SCALE GENOMIC DNA]</scope>
    <source>
        <strain evidence="2 3">DSM 4928</strain>
    </source>
</reference>
<dbReference type="SUPFAM" id="SSF52540">
    <property type="entry name" value="P-loop containing nucleoside triphosphate hydrolases"/>
    <property type="match status" value="1"/>
</dbReference>
<sequence length="333" mass="39330">MISGYQSEILKEYEEIRSIENKNLKERIKEIKDKHPEIMEIDDEIKKLSVKLPLLILKSTTTEEDVEKLRDKIFDLRAKKIEALVSKGYSPEYLTIHYRCKKCSDTGYIGTKRCECFKDKLIKLHYKDSNLQSILSKYNFNDFDLSLFPNKTDPSYPTQKFTPFENMQRIYDFIVSQYIPNFNRTDVNLLFSGAAGTGKTFLSYCIAKELLDRGYLVVYKTADELIRILADIRFNKNQNLDDLITNCDLLIIDDLGSEQITEFSKTEFFNLLNKKLLLGKKMLISTNLVADDLDDRYDRRTSSRLIGNFKFMRFYTYDLRIEKKRRLNMRNRK</sequence>
<dbReference type="EMBL" id="LTAY01000111">
    <property type="protein sequence ID" value="OPX44711.1"/>
    <property type="molecule type" value="Genomic_DNA"/>
</dbReference>
<feature type="domain" description="AAA+ ATPase" evidence="1">
    <location>
        <begin position="185"/>
        <end position="313"/>
    </location>
</feature>
<dbReference type="Gene3D" id="3.40.50.300">
    <property type="entry name" value="P-loop containing nucleotide triphosphate hydrolases"/>
    <property type="match status" value="1"/>
</dbReference>
<name>A0A1V4SN86_9CLOT</name>
<dbReference type="InterPro" id="IPR002611">
    <property type="entry name" value="IstB_ATP-bd"/>
</dbReference>
<dbReference type="SMART" id="SM00382">
    <property type="entry name" value="AAA"/>
    <property type="match status" value="1"/>
</dbReference>
<dbReference type="AlphaFoldDB" id="A0A1V4SN86"/>
<evidence type="ECO:0000313" key="3">
    <source>
        <dbReference type="Proteomes" id="UP000191448"/>
    </source>
</evidence>
<dbReference type="PANTHER" id="PTHR30050">
    <property type="entry name" value="CHROMOSOMAL REPLICATION INITIATOR PROTEIN DNAA"/>
    <property type="match status" value="1"/>
</dbReference>
<dbReference type="PANTHER" id="PTHR30050:SF4">
    <property type="entry name" value="ATP-BINDING PROTEIN RV3427C IN INSERTION SEQUENCE-RELATED"/>
    <property type="match status" value="1"/>
</dbReference>
<dbReference type="CDD" id="cd00009">
    <property type="entry name" value="AAA"/>
    <property type="match status" value="1"/>
</dbReference>
<evidence type="ECO:0000313" key="2">
    <source>
        <dbReference type="EMBL" id="OPX44711.1"/>
    </source>
</evidence>
<gene>
    <name evidence="2" type="primary">dnaA_1</name>
    <name evidence="2" type="ORF">CLTHE_32350</name>
</gene>
<evidence type="ECO:0000259" key="1">
    <source>
        <dbReference type="SMART" id="SM00382"/>
    </source>
</evidence>
<proteinExistence type="predicted"/>
<dbReference type="GO" id="GO:0006260">
    <property type="term" value="P:DNA replication"/>
    <property type="evidence" value="ECO:0007669"/>
    <property type="project" value="TreeGrafter"/>
</dbReference>
<dbReference type="OrthoDB" id="9776217at2"/>
<dbReference type="RefSeq" id="WP_080024287.1">
    <property type="nucleotide sequence ID" value="NZ_LTAY01000111.1"/>
</dbReference>
<organism evidence="2 3">
    <name type="scientific">Clostridium thermobutyricum DSM 4928</name>
    <dbReference type="NCBI Taxonomy" id="1121339"/>
    <lineage>
        <taxon>Bacteria</taxon>
        <taxon>Bacillati</taxon>
        <taxon>Bacillota</taxon>
        <taxon>Clostridia</taxon>
        <taxon>Eubacteriales</taxon>
        <taxon>Clostridiaceae</taxon>
        <taxon>Clostridium</taxon>
    </lineage>
</organism>
<dbReference type="InterPro" id="IPR027417">
    <property type="entry name" value="P-loop_NTPase"/>
</dbReference>
<accession>A0A1V4SN86</accession>
<comment type="caution">
    <text evidence="2">The sequence shown here is derived from an EMBL/GenBank/DDBJ whole genome shotgun (WGS) entry which is preliminary data.</text>
</comment>
<dbReference type="InterPro" id="IPR003593">
    <property type="entry name" value="AAA+_ATPase"/>
</dbReference>
<dbReference type="GO" id="GO:0005524">
    <property type="term" value="F:ATP binding"/>
    <property type="evidence" value="ECO:0007669"/>
    <property type="project" value="InterPro"/>
</dbReference>
<protein>
    <submittedName>
        <fullName evidence="2">Chromosomal replication initiator protein DnaA</fullName>
    </submittedName>
</protein>
<dbReference type="NCBIfam" id="NF005304">
    <property type="entry name" value="PRK06835.1"/>
    <property type="match status" value="1"/>
</dbReference>
<dbReference type="Proteomes" id="UP000191448">
    <property type="component" value="Unassembled WGS sequence"/>
</dbReference>
<dbReference type="Pfam" id="PF01695">
    <property type="entry name" value="IstB_IS21"/>
    <property type="match status" value="1"/>
</dbReference>